<comment type="subcellular location">
    <subcellularLocation>
        <location evidence="1">Cell envelope</location>
    </subcellularLocation>
</comment>
<dbReference type="CDD" id="cd06225">
    <property type="entry name" value="HAMP"/>
    <property type="match status" value="1"/>
</dbReference>
<evidence type="ECO:0000256" key="7">
    <source>
        <dbReference type="PROSITE-ProRule" id="PRU00339"/>
    </source>
</evidence>
<keyword evidence="6 8" id="KW-0472">Membrane</keyword>
<evidence type="ECO:0000259" key="10">
    <source>
        <dbReference type="PROSITE" id="PS50885"/>
    </source>
</evidence>
<evidence type="ECO:0000313" key="11">
    <source>
        <dbReference type="EMBL" id="PRY96862.1"/>
    </source>
</evidence>
<dbReference type="Proteomes" id="UP000238308">
    <property type="component" value="Unassembled WGS sequence"/>
</dbReference>
<dbReference type="GO" id="GO:0004016">
    <property type="term" value="F:adenylate cyclase activity"/>
    <property type="evidence" value="ECO:0007669"/>
    <property type="project" value="UniProtKB-ARBA"/>
</dbReference>
<dbReference type="SMART" id="SM00304">
    <property type="entry name" value="HAMP"/>
    <property type="match status" value="1"/>
</dbReference>
<protein>
    <submittedName>
        <fullName evidence="11">Adenylate cyclase</fullName>
    </submittedName>
</protein>
<dbReference type="SUPFAM" id="SSF55073">
    <property type="entry name" value="Nucleotide cyclase"/>
    <property type="match status" value="1"/>
</dbReference>
<comment type="caution">
    <text evidence="11">The sequence shown here is derived from an EMBL/GenBank/DDBJ whole genome shotgun (WGS) entry which is preliminary data.</text>
</comment>
<evidence type="ECO:0000256" key="3">
    <source>
        <dbReference type="ARBA" id="ARBA00022475"/>
    </source>
</evidence>
<feature type="domain" description="Guanylate cyclase" evidence="9">
    <location>
        <begin position="314"/>
        <end position="452"/>
    </location>
</feature>
<dbReference type="InterPro" id="IPR029787">
    <property type="entry name" value="Nucleotide_cyclase"/>
</dbReference>
<dbReference type="PROSITE" id="PS50885">
    <property type="entry name" value="HAMP"/>
    <property type="match status" value="1"/>
</dbReference>
<dbReference type="SMART" id="SM00044">
    <property type="entry name" value="CYCc"/>
    <property type="match status" value="1"/>
</dbReference>
<dbReference type="EMBL" id="PVTV01000016">
    <property type="protein sequence ID" value="PRY96862.1"/>
    <property type="molecule type" value="Genomic_DNA"/>
</dbReference>
<dbReference type="InterPro" id="IPR003660">
    <property type="entry name" value="HAMP_dom"/>
</dbReference>
<proteinExistence type="inferred from homology"/>
<dbReference type="InterPro" id="IPR019734">
    <property type="entry name" value="TPR_rpt"/>
</dbReference>
<dbReference type="SUPFAM" id="SSF158472">
    <property type="entry name" value="HAMP domain-like"/>
    <property type="match status" value="1"/>
</dbReference>
<evidence type="ECO:0000256" key="8">
    <source>
        <dbReference type="SAM" id="Phobius"/>
    </source>
</evidence>
<dbReference type="FunFam" id="3.30.70.1230:FF:000016">
    <property type="entry name" value="Adenylate/guanylate cyclase domain-containing protein"/>
    <property type="match status" value="1"/>
</dbReference>
<sequence length="576" mass="63628">MFTMTIARKILGIALMLIVLMAGTSLVSTFLVIRTGERLDDIVENYIPAYGDLARTNIRSLERALALRTMIIEKLLKNADTTMYDAANARFEGAGKAAEKEAASSRALINGLLDRGVSKEDVAKLARIDIRIQVAMDKTRSQLNEEIGRLQLALDTDNPIAFQEGLARVRKGRAELNEQLESIRSDMLALLVNHAEGIKQDLRNIMIVSFALTLLAAAIGVTFSILVSGKLTQPVRRLLESARSVAAGRLDHPLVVESQDEIGRLTVEFNHMVDQLREKESLRETFGKYVDPRIVEGLMNRPDLAREGQRRVMTVMFCDVKGFTHASEQLTPNGLVKIMNRYFSVMSEAIRQQGGVIDKYIGDAIMAYWGAPFVIEADQTRLATLAALEMRKQLDPMRAGFPELIGLRELPMAFDIRIGIATGEALVGSIGSDIMMNYTVMGDTVNLASRLEGVNKAYGSDILISEATVVGAKGAIEVREIDSVVVLGQTKPQSIFEPMAETGQLSLQQAELRGLYSQGLAAYRARHWQEALSLFAQALSVTPHDGPSIAMTERINKLLMTPLKDDWDGAWHFDHK</sequence>
<dbReference type="Gene3D" id="6.10.340.10">
    <property type="match status" value="1"/>
</dbReference>
<dbReference type="PROSITE" id="PS50005">
    <property type="entry name" value="TPR"/>
    <property type="match status" value="1"/>
</dbReference>
<dbReference type="Pfam" id="PF00211">
    <property type="entry name" value="Guanylate_cyc"/>
    <property type="match status" value="1"/>
</dbReference>
<keyword evidence="3" id="KW-1003">Cell membrane</keyword>
<dbReference type="OrthoDB" id="9802500at2"/>
<dbReference type="GO" id="GO:0006171">
    <property type="term" value="P:cAMP biosynthetic process"/>
    <property type="evidence" value="ECO:0007669"/>
    <property type="project" value="TreeGrafter"/>
</dbReference>
<reference evidence="11 12" key="1">
    <citation type="submission" date="2018-03" db="EMBL/GenBank/DDBJ databases">
        <title>Genomic Encyclopedia of Type Strains, Phase III (KMG-III): the genomes of soil and plant-associated and newly described type strains.</title>
        <authorList>
            <person name="Whitman W."/>
        </authorList>
    </citation>
    <scope>NUCLEOTIDE SEQUENCE [LARGE SCALE GENOMIC DNA]</scope>
    <source>
        <strain evidence="11 12">MWH-P2sevCIIIb</strain>
    </source>
</reference>
<evidence type="ECO:0000256" key="1">
    <source>
        <dbReference type="ARBA" id="ARBA00004196"/>
    </source>
</evidence>
<accession>A0A2T0XD63</accession>
<name>A0A2T0XD63_9BURK</name>
<dbReference type="CDD" id="cd07302">
    <property type="entry name" value="CHD"/>
    <property type="match status" value="1"/>
</dbReference>
<evidence type="ECO:0000256" key="5">
    <source>
        <dbReference type="ARBA" id="ARBA00022989"/>
    </source>
</evidence>
<keyword evidence="12" id="KW-1185">Reference proteome</keyword>
<keyword evidence="4 8" id="KW-0812">Transmembrane</keyword>
<dbReference type="GO" id="GO:0035556">
    <property type="term" value="P:intracellular signal transduction"/>
    <property type="evidence" value="ECO:0007669"/>
    <property type="project" value="InterPro"/>
</dbReference>
<dbReference type="Gene3D" id="3.30.70.1230">
    <property type="entry name" value="Nucleotide cyclase"/>
    <property type="match status" value="1"/>
</dbReference>
<feature type="repeat" description="TPR" evidence="7">
    <location>
        <begin position="512"/>
        <end position="545"/>
    </location>
</feature>
<evidence type="ECO:0000256" key="4">
    <source>
        <dbReference type="ARBA" id="ARBA00022692"/>
    </source>
</evidence>
<evidence type="ECO:0000256" key="2">
    <source>
        <dbReference type="ARBA" id="ARBA00005381"/>
    </source>
</evidence>
<dbReference type="PROSITE" id="PS50125">
    <property type="entry name" value="GUANYLATE_CYCLASE_2"/>
    <property type="match status" value="1"/>
</dbReference>
<keyword evidence="5 8" id="KW-1133">Transmembrane helix</keyword>
<keyword evidence="7" id="KW-0802">TPR repeat</keyword>
<dbReference type="InterPro" id="IPR050697">
    <property type="entry name" value="Adenylyl/Guanylyl_Cyclase_3/4"/>
</dbReference>
<dbReference type="RefSeq" id="WP_106228441.1">
    <property type="nucleotide sequence ID" value="NZ_PVTV01000016.1"/>
</dbReference>
<dbReference type="PANTHER" id="PTHR43081">
    <property type="entry name" value="ADENYLATE CYCLASE, TERMINAL-DIFFERENTIATION SPECIFIC-RELATED"/>
    <property type="match status" value="1"/>
</dbReference>
<gene>
    <name evidence="11" type="ORF">BCM14_2619</name>
</gene>
<evidence type="ECO:0000313" key="12">
    <source>
        <dbReference type="Proteomes" id="UP000238308"/>
    </source>
</evidence>
<dbReference type="PANTHER" id="PTHR43081:SF1">
    <property type="entry name" value="ADENYLATE CYCLASE, TERMINAL-DIFFERENTIATION SPECIFIC"/>
    <property type="match status" value="1"/>
</dbReference>
<evidence type="ECO:0000256" key="6">
    <source>
        <dbReference type="ARBA" id="ARBA00023136"/>
    </source>
</evidence>
<dbReference type="GO" id="GO:0030313">
    <property type="term" value="C:cell envelope"/>
    <property type="evidence" value="ECO:0007669"/>
    <property type="project" value="UniProtKB-SubCell"/>
</dbReference>
<dbReference type="Pfam" id="PF00672">
    <property type="entry name" value="HAMP"/>
    <property type="match status" value="1"/>
</dbReference>
<feature type="transmembrane region" description="Helical" evidence="8">
    <location>
        <begin position="205"/>
        <end position="227"/>
    </location>
</feature>
<evidence type="ECO:0000259" key="9">
    <source>
        <dbReference type="PROSITE" id="PS50125"/>
    </source>
</evidence>
<dbReference type="InterPro" id="IPR001054">
    <property type="entry name" value="A/G_cyclase"/>
</dbReference>
<organism evidence="11 12">
    <name type="scientific">Jezberella montanilacus</name>
    <dbReference type="NCBI Taxonomy" id="323426"/>
    <lineage>
        <taxon>Bacteria</taxon>
        <taxon>Pseudomonadati</taxon>
        <taxon>Pseudomonadota</taxon>
        <taxon>Betaproteobacteria</taxon>
        <taxon>Burkholderiales</taxon>
        <taxon>Alcaligenaceae</taxon>
        <taxon>Jezberella</taxon>
    </lineage>
</organism>
<dbReference type="AlphaFoldDB" id="A0A2T0XD63"/>
<feature type="domain" description="HAMP" evidence="10">
    <location>
        <begin position="229"/>
        <end position="281"/>
    </location>
</feature>
<dbReference type="GO" id="GO:0016020">
    <property type="term" value="C:membrane"/>
    <property type="evidence" value="ECO:0007669"/>
    <property type="project" value="InterPro"/>
</dbReference>
<comment type="similarity">
    <text evidence="2">Belongs to the adenylyl cyclase class-3 family.</text>
</comment>